<proteinExistence type="predicted"/>
<keyword evidence="3" id="KW-1185">Reference proteome</keyword>
<evidence type="ECO:0000313" key="2">
    <source>
        <dbReference type="EMBL" id="MBB6121620.1"/>
    </source>
</evidence>
<name>A0A841ITQ9_9ACTN</name>
<protein>
    <recommendedName>
        <fullName evidence="1">AAA+ ATPase domain-containing protein</fullName>
    </recommendedName>
</protein>
<dbReference type="SMART" id="SM00382">
    <property type="entry name" value="AAA"/>
    <property type="match status" value="1"/>
</dbReference>
<dbReference type="InterPro" id="IPR003593">
    <property type="entry name" value="AAA+_ATPase"/>
</dbReference>
<accession>A0A841ITQ9</accession>
<gene>
    <name evidence="2" type="ORF">FHS13_003594</name>
</gene>
<dbReference type="EMBL" id="JACHJO010000011">
    <property type="protein sequence ID" value="MBB6121620.1"/>
    <property type="molecule type" value="Genomic_DNA"/>
</dbReference>
<dbReference type="RefSeq" id="WP_184293067.1">
    <property type="nucleotide sequence ID" value="NZ_JACHJO010000011.1"/>
</dbReference>
<evidence type="ECO:0000259" key="1">
    <source>
        <dbReference type="SMART" id="SM00382"/>
    </source>
</evidence>
<dbReference type="InterPro" id="IPR027417">
    <property type="entry name" value="P-loop_NTPase"/>
</dbReference>
<evidence type="ECO:0000313" key="3">
    <source>
        <dbReference type="Proteomes" id="UP000536604"/>
    </source>
</evidence>
<dbReference type="SUPFAM" id="SSF52540">
    <property type="entry name" value="P-loop containing nucleoside triphosphate hydrolases"/>
    <property type="match status" value="1"/>
</dbReference>
<organism evidence="2 3">
    <name type="scientific">Nocardiopsis algeriensis</name>
    <dbReference type="NCBI Taxonomy" id="1478215"/>
    <lineage>
        <taxon>Bacteria</taxon>
        <taxon>Bacillati</taxon>
        <taxon>Actinomycetota</taxon>
        <taxon>Actinomycetes</taxon>
        <taxon>Streptosporangiales</taxon>
        <taxon>Nocardiopsidaceae</taxon>
        <taxon>Nocardiopsis</taxon>
    </lineage>
</organism>
<dbReference type="Proteomes" id="UP000536604">
    <property type="component" value="Unassembled WGS sequence"/>
</dbReference>
<comment type="caution">
    <text evidence="2">The sequence shown here is derived from an EMBL/GenBank/DDBJ whole genome shotgun (WGS) entry which is preliminary data.</text>
</comment>
<dbReference type="AlphaFoldDB" id="A0A841ITQ9"/>
<feature type="domain" description="AAA+ ATPase" evidence="1">
    <location>
        <begin position="39"/>
        <end position="348"/>
    </location>
</feature>
<reference evidence="2 3" key="1">
    <citation type="submission" date="2020-08" db="EMBL/GenBank/DDBJ databases">
        <title>Genomic Encyclopedia of Type Strains, Phase III (KMG-III): the genomes of soil and plant-associated and newly described type strains.</title>
        <authorList>
            <person name="Whitman W."/>
        </authorList>
    </citation>
    <scope>NUCLEOTIDE SEQUENCE [LARGE SCALE GENOMIC DNA]</scope>
    <source>
        <strain evidence="2 3">CECT 8712</strain>
    </source>
</reference>
<sequence length="671" mass="73703">MARGAVPTANDEVPVGQELQEVDYQELVDPRWSGPVGLRRPILLVHGPQGFGKSHFLLFKAHELERIRIPYAYLDLADTRYRTSAEDVFTAISSHRERGLARVRDFYPGMRFPLLWIALMTARLELEGGPSEEDGTDKARAEISQLVDSVWPGGSQGWFGRAGGFLGRLGEALPPPEMAEAAALPIETAKWVASVSQIGGSGLDRAFEWIRGRGQGAQGREQATDSLYHLWLQAQEPDEVDPVTGVSNREKTIRFLCEALYADIQNLPKQVGRQPTPVLLLDNADQGIGPLVLRCLAAVPAPSPGRALPGSNRFPEPLTVVAATGETVEGLDLDTHFRDTRQYMRFSGLTRLQRRHVSELFSRSAGGDRVSGEVVELLADFTGGHPGTTAQLVEAWVAVKGSSLHGALTHRLADPASGLESAVTVEERMLATALGADPGDLDTGLREALTTCAAARDFDAGLWLHRSSDLIGEVDRDRLLAHPLWDGEGPERITVLRRLLLRRLARRPESDPAHWNAVHQALADHYRDGGAGVPDAVEREAYHRLCAGQLGWVARHLEDWLATSDIDGQEWVRRLRSVTAAPMRTRPALPLVDSWSAAWQAEAEAGTDTETVLKLVAARQILGDPDFFRTRDLHARCHSALSELAERIPVGAVHVFDEAAWHLRQANKFDN</sequence>